<dbReference type="PROSITE" id="PS00455">
    <property type="entry name" value="AMP_BINDING"/>
    <property type="match status" value="2"/>
</dbReference>
<dbReference type="Gene3D" id="3.30.559.10">
    <property type="entry name" value="Chloramphenicol acetyltransferase-like domain"/>
    <property type="match status" value="1"/>
</dbReference>
<dbReference type="EMBL" id="KB908855">
    <property type="protein sequence ID" value="EOA82298.1"/>
    <property type="molecule type" value="Genomic_DNA"/>
</dbReference>
<dbReference type="OrthoDB" id="416786at2759"/>
<feature type="domain" description="Carrier" evidence="5">
    <location>
        <begin position="1605"/>
        <end position="1675"/>
    </location>
</feature>
<dbReference type="Gene3D" id="3.30.300.30">
    <property type="match status" value="2"/>
</dbReference>
<dbReference type="GO" id="GO:0016874">
    <property type="term" value="F:ligase activity"/>
    <property type="evidence" value="ECO:0007669"/>
    <property type="project" value="UniProtKB-KW"/>
</dbReference>
<dbReference type="CDD" id="cd05918">
    <property type="entry name" value="A_NRPS_SidN3_like"/>
    <property type="match status" value="2"/>
</dbReference>
<dbReference type="InterPro" id="IPR006162">
    <property type="entry name" value="Ppantetheine_attach_site"/>
</dbReference>
<keyword evidence="7" id="KW-1185">Reference proteome</keyword>
<dbReference type="GeneID" id="19406330"/>
<dbReference type="InterPro" id="IPR020806">
    <property type="entry name" value="PKS_PP-bd"/>
</dbReference>
<dbReference type="SUPFAM" id="SSF52777">
    <property type="entry name" value="CoA-dependent acyltransferases"/>
    <property type="match status" value="2"/>
</dbReference>
<dbReference type="Gene3D" id="3.30.559.30">
    <property type="entry name" value="Nonribosomal peptide synthetase, condensation domain"/>
    <property type="match status" value="1"/>
</dbReference>
<dbReference type="eggNOG" id="KOG1178">
    <property type="taxonomic scope" value="Eukaryota"/>
</dbReference>
<dbReference type="FunFam" id="1.10.1200.10:FF:000005">
    <property type="entry name" value="Nonribosomal peptide synthetase 1"/>
    <property type="match status" value="1"/>
</dbReference>
<dbReference type="PROSITE" id="PS00012">
    <property type="entry name" value="PHOSPHOPANTETHEINE"/>
    <property type="match status" value="2"/>
</dbReference>
<dbReference type="eggNOG" id="KOG1176">
    <property type="taxonomic scope" value="Eukaryota"/>
</dbReference>
<dbReference type="CDD" id="cd19545">
    <property type="entry name" value="FUM14_C_NRPS-like"/>
    <property type="match status" value="1"/>
</dbReference>
<evidence type="ECO:0000256" key="2">
    <source>
        <dbReference type="ARBA" id="ARBA00022553"/>
    </source>
</evidence>
<dbReference type="PROSITE" id="PS50075">
    <property type="entry name" value="CARRIER"/>
    <property type="match status" value="2"/>
</dbReference>
<dbReference type="InterPro" id="IPR045851">
    <property type="entry name" value="AMP-bd_C_sf"/>
</dbReference>
<dbReference type="RefSeq" id="XP_008030549.1">
    <property type="nucleotide sequence ID" value="XM_008032358.1"/>
</dbReference>
<reference evidence="6 7" key="2">
    <citation type="journal article" date="2013" name="PLoS Genet.">
        <title>Comparative genome structure, secondary metabolite, and effector coding capacity across Cochliobolus pathogens.</title>
        <authorList>
            <person name="Condon B.J."/>
            <person name="Leng Y."/>
            <person name="Wu D."/>
            <person name="Bushley K.E."/>
            <person name="Ohm R.A."/>
            <person name="Otillar R."/>
            <person name="Martin J."/>
            <person name="Schackwitz W."/>
            <person name="Grimwood J."/>
            <person name="MohdZainudin N."/>
            <person name="Xue C."/>
            <person name="Wang R."/>
            <person name="Manning V.A."/>
            <person name="Dhillon B."/>
            <person name="Tu Z.J."/>
            <person name="Steffenson B.J."/>
            <person name="Salamov A."/>
            <person name="Sun H."/>
            <person name="Lowry S."/>
            <person name="LaButti K."/>
            <person name="Han J."/>
            <person name="Copeland A."/>
            <person name="Lindquist E."/>
            <person name="Barry K."/>
            <person name="Schmutz J."/>
            <person name="Baker S.E."/>
            <person name="Ciuffetti L.M."/>
            <person name="Grigoriev I.V."/>
            <person name="Zhong S."/>
            <person name="Turgeon B.G."/>
        </authorList>
    </citation>
    <scope>NUCLEOTIDE SEQUENCE [LARGE SCALE GENOMIC DNA]</scope>
    <source>
        <strain evidence="7">28A</strain>
    </source>
</reference>
<dbReference type="PANTHER" id="PTHR45527">
    <property type="entry name" value="NONRIBOSOMAL PEPTIDE SYNTHETASE"/>
    <property type="match status" value="1"/>
</dbReference>
<reference evidence="6 7" key="1">
    <citation type="journal article" date="2012" name="PLoS Pathog.">
        <title>Diverse lifestyles and strategies of plant pathogenesis encoded in the genomes of eighteen Dothideomycetes fungi.</title>
        <authorList>
            <person name="Ohm R.A."/>
            <person name="Feau N."/>
            <person name="Henrissat B."/>
            <person name="Schoch C.L."/>
            <person name="Horwitz B.A."/>
            <person name="Barry K.W."/>
            <person name="Condon B.J."/>
            <person name="Copeland A.C."/>
            <person name="Dhillon B."/>
            <person name="Glaser F."/>
            <person name="Hesse C.N."/>
            <person name="Kosti I."/>
            <person name="LaButti K."/>
            <person name="Lindquist E.A."/>
            <person name="Lucas S."/>
            <person name="Salamov A.A."/>
            <person name="Bradshaw R.E."/>
            <person name="Ciuffetti L."/>
            <person name="Hamelin R.C."/>
            <person name="Kema G.H.J."/>
            <person name="Lawrence C."/>
            <person name="Scott J.A."/>
            <person name="Spatafora J.W."/>
            <person name="Turgeon B.G."/>
            <person name="de Wit P.J.G.M."/>
            <person name="Zhong S."/>
            <person name="Goodwin S.B."/>
            <person name="Grigoriev I.V."/>
        </authorList>
    </citation>
    <scope>NUCLEOTIDE SEQUENCE [LARGE SCALE GENOMIC DNA]</scope>
    <source>
        <strain evidence="7">28A</strain>
    </source>
</reference>
<evidence type="ECO:0000256" key="4">
    <source>
        <dbReference type="ARBA" id="ARBA00029454"/>
    </source>
</evidence>
<dbReference type="HOGENOM" id="CLU_000022_0_12_1"/>
<dbReference type="GO" id="GO:0005737">
    <property type="term" value="C:cytoplasm"/>
    <property type="evidence" value="ECO:0007669"/>
    <property type="project" value="TreeGrafter"/>
</dbReference>
<dbReference type="GO" id="GO:0044550">
    <property type="term" value="P:secondary metabolite biosynthetic process"/>
    <property type="evidence" value="ECO:0007669"/>
    <property type="project" value="TreeGrafter"/>
</dbReference>
<protein>
    <recommendedName>
        <fullName evidence="5">Carrier domain-containing protein</fullName>
    </recommendedName>
</protein>
<name>R0JM28_EXST2</name>
<dbReference type="InterPro" id="IPR036736">
    <property type="entry name" value="ACP-like_sf"/>
</dbReference>
<comment type="similarity">
    <text evidence="4">Belongs to the NRP synthetase family.</text>
</comment>
<dbReference type="GO" id="GO:0043041">
    <property type="term" value="P:amino acid activation for nonribosomal peptide biosynthetic process"/>
    <property type="evidence" value="ECO:0007669"/>
    <property type="project" value="TreeGrafter"/>
</dbReference>
<evidence type="ECO:0000313" key="7">
    <source>
        <dbReference type="Proteomes" id="UP000016935"/>
    </source>
</evidence>
<dbReference type="Pfam" id="PF00550">
    <property type="entry name" value="PP-binding"/>
    <property type="match status" value="2"/>
</dbReference>
<dbReference type="GO" id="GO:0031177">
    <property type="term" value="F:phosphopantetheine binding"/>
    <property type="evidence" value="ECO:0007669"/>
    <property type="project" value="InterPro"/>
</dbReference>
<dbReference type="STRING" id="671987.R0JM28"/>
<dbReference type="SUPFAM" id="SSF56801">
    <property type="entry name" value="Acetyl-CoA synthetase-like"/>
    <property type="match status" value="2"/>
</dbReference>
<proteinExistence type="inferred from homology"/>
<dbReference type="InterPro" id="IPR001242">
    <property type="entry name" value="Condensation_dom"/>
</dbReference>
<dbReference type="Proteomes" id="UP000016935">
    <property type="component" value="Unassembled WGS sequence"/>
</dbReference>
<dbReference type="Gene3D" id="3.40.50.12780">
    <property type="entry name" value="N-terminal domain of ligase-like"/>
    <property type="match status" value="2"/>
</dbReference>
<dbReference type="Pfam" id="PF00501">
    <property type="entry name" value="AMP-binding"/>
    <property type="match status" value="2"/>
</dbReference>
<evidence type="ECO:0000259" key="5">
    <source>
        <dbReference type="PROSITE" id="PS50075"/>
    </source>
</evidence>
<dbReference type="InterPro" id="IPR023213">
    <property type="entry name" value="CAT-like_dom_sf"/>
</dbReference>
<dbReference type="SMART" id="SM00823">
    <property type="entry name" value="PKS_PP"/>
    <property type="match status" value="1"/>
</dbReference>
<sequence length="1675" mass="183200">MATDQELQHIWTWNGTVPETVNECVGDLLTSRGQPDATAICAWDGELTYSELDTLSSRLAHHLMGMGVGSDSIVPLCYEKSRFMPLAMLAVMKAGGASCTIDVTQPEARLRVIMEQIQPQVVLSSVENRHLAKSLMSAKGETSIVAVDMDFLDQLPVTLGSRILPPPLATPSSTLYIVFTSGSTGTPKAVVITHSNFSSALIHQTSQLGFSRSSRVLDMASYAFDAAWYNVFHTLYAGGCLCIPSESDRRSDLSGCIRRLRPNFANLTPKLCEFLDDDALRILDLVELAGEQADARTVSRMRELTRVRFAYGPAECSILSTVSTEDASCTNIGRGLGICTWVVNADDTDCLVSPGEIGELWIEGPLVGQGYLNDTEKTAAAFVDDPPWLLRGAPGIPGRSGRLYRTGDYVRYDEKDASLLFAGRKDAQVKINGQRVELGEVEHNIAQSLPDIAGLEVLAEVIKPSGSDRTMLVAFFKTVNGIEAAVGPLIESLSQIMPSYMVPSAYLPVEEVPMTQTGKTDRRKLRELGASLTVEQISNLNMARSPWRQPETRNERLLQKLWASVLGVPSNSIGNDDSFLRIGGDSIRAMRLVAAARREGLSLTVADIFNQPKLCDIAAFVEGSLLSDERISTPVHPYSLMARGVAEVRDLRHVAADLCDVKPWQIEDIFPCTPLQEGLLALTAKIADSFVVRISLEFQSSVNMDRFMAACEYVVRNAPILRTRIVDLGTRTLSQVVITEPIDWNVETNTQHVMGLGTPLTRFAVREGNSGRRFFEWTMHHAMCDGWSVQLLSAMLEDAYRGNLVPEPARFQEFVQYIRSVDEEQAEAFWRKHLDGNSSQSFPPRPCIGYQAKSDAEVAHRIANLCWPRRGTTPSTLIQAAWAILVAQYTASNDIVFGSTISGRQASVAGVEQMLGPTIATVPVRVVLDYEGSVDQLLHQMQAHEHERTRFEQMGLQWIRRLGADAEAACDFQTLLVVQLGESEAAEEGALFVSGARNAFELGVFNPYAIMLECQAGEHGVQFRASFDSSAIDAGQMTRMMLQLEHILRQLCRPGGGAKLLGRVETASEQDVHDLVAWNAPVPMAVEGVSHQFVHDIISSLAQEQPLAPAVCAWDGDLTYQELDTMSSQLARRLRQAGVGTLPEMIVPLCMDKSKWVPVSMLGILKAGAAFASLSPSLPHDRLANILDSIKPRPTVVVTSGQQASRFPHATIVSPGDDGCVDDDEEKTFVAVTPSGTAVVLFTSGTSGRPKGIMLDHMGIATTARGLGRDLLAGPTTRVFQFSSYLFDVSIHETFMVLTHGGCLCIPSEAERANDPGAALVTLRANWACLAPSMARALPTDSLPTLDTLVFAGEALTEDDVVKWTEHVRIFNWYGPAECALSTVTPVHLPRWTDGMLQSGSRALPSANECWVVGSNTPHTLAPVGAVGELVVQGPGVMKGYLASPSMDVLHLEAPPWRQRADPCTSLHRLYHTGDLVRRNLDGSLIYIGRKDAQVKIRGQRVELADIEYHVRRALNAEAVVADVLGGSLVAFVYARTLDLDLDLIDIDGLLAHALPAYMMPSAYMAVDHIPLTENGKTDRRKLRAMGAQQLAMRKQKQKQKQKRQPTTTKESLLQKLWISVLPRDLDVEIGVEDNFIRTGGDSIAAMRLVAAARNQGLSFTVADVFKQQRLCDLA</sequence>
<dbReference type="Pfam" id="PF00668">
    <property type="entry name" value="Condensation"/>
    <property type="match status" value="1"/>
</dbReference>
<accession>R0JM28</accession>
<feature type="domain" description="Carrier" evidence="5">
    <location>
        <begin position="549"/>
        <end position="625"/>
    </location>
</feature>
<feature type="non-terminal residue" evidence="6">
    <location>
        <position position="1675"/>
    </location>
</feature>
<evidence type="ECO:0000256" key="1">
    <source>
        <dbReference type="ARBA" id="ARBA00022450"/>
    </source>
</evidence>
<keyword evidence="3" id="KW-0436">Ligase</keyword>
<dbReference type="PANTHER" id="PTHR45527:SF3">
    <property type="entry name" value="SIDEROPHORE SYNTHETASE (EUROFUNG)"/>
    <property type="match status" value="1"/>
</dbReference>
<dbReference type="InterPro" id="IPR000873">
    <property type="entry name" value="AMP-dep_synth/lig_dom"/>
</dbReference>
<keyword evidence="2" id="KW-0597">Phosphoprotein</keyword>
<dbReference type="SMR" id="R0JM28"/>
<dbReference type="SUPFAM" id="SSF47336">
    <property type="entry name" value="ACP-like"/>
    <property type="match status" value="2"/>
</dbReference>
<dbReference type="InterPro" id="IPR020845">
    <property type="entry name" value="AMP-binding_CS"/>
</dbReference>
<dbReference type="Gene3D" id="1.10.1200.10">
    <property type="entry name" value="ACP-like"/>
    <property type="match status" value="2"/>
</dbReference>
<dbReference type="InterPro" id="IPR009081">
    <property type="entry name" value="PP-bd_ACP"/>
</dbReference>
<gene>
    <name evidence="6" type="ORF">SETTUDRAFT_97841</name>
</gene>
<keyword evidence="1" id="KW-0596">Phosphopantetheine</keyword>
<evidence type="ECO:0000313" key="6">
    <source>
        <dbReference type="EMBL" id="EOA82298.1"/>
    </source>
</evidence>
<organism evidence="6 7">
    <name type="scientific">Exserohilum turcicum (strain 28A)</name>
    <name type="common">Northern leaf blight fungus</name>
    <name type="synonym">Setosphaeria turcica</name>
    <dbReference type="NCBI Taxonomy" id="671987"/>
    <lineage>
        <taxon>Eukaryota</taxon>
        <taxon>Fungi</taxon>
        <taxon>Dikarya</taxon>
        <taxon>Ascomycota</taxon>
        <taxon>Pezizomycotina</taxon>
        <taxon>Dothideomycetes</taxon>
        <taxon>Pleosporomycetidae</taxon>
        <taxon>Pleosporales</taxon>
        <taxon>Pleosporineae</taxon>
        <taxon>Pleosporaceae</taxon>
        <taxon>Exserohilum</taxon>
    </lineage>
</organism>
<dbReference type="InterPro" id="IPR042099">
    <property type="entry name" value="ANL_N_sf"/>
</dbReference>
<evidence type="ECO:0000256" key="3">
    <source>
        <dbReference type="ARBA" id="ARBA00022598"/>
    </source>
</evidence>